<evidence type="ECO:0000313" key="1">
    <source>
        <dbReference type="EMBL" id="ETO30247.1"/>
    </source>
</evidence>
<comment type="caution">
    <text evidence="1">The sequence shown here is derived from an EMBL/GenBank/DDBJ whole genome shotgun (WGS) entry which is preliminary data.</text>
</comment>
<gene>
    <name evidence="1" type="ORF">RFI_06874</name>
</gene>
<dbReference type="Proteomes" id="UP000023152">
    <property type="component" value="Unassembled WGS sequence"/>
</dbReference>
<dbReference type="EMBL" id="ASPP01005592">
    <property type="protein sequence ID" value="ETO30247.1"/>
    <property type="molecule type" value="Genomic_DNA"/>
</dbReference>
<accession>X6NY75</accession>
<reference evidence="1 2" key="1">
    <citation type="journal article" date="2013" name="Curr. Biol.">
        <title>The Genome of the Foraminiferan Reticulomyxa filosa.</title>
        <authorList>
            <person name="Glockner G."/>
            <person name="Hulsmann N."/>
            <person name="Schleicher M."/>
            <person name="Noegel A.A."/>
            <person name="Eichinger L."/>
            <person name="Gallinger C."/>
            <person name="Pawlowski J."/>
            <person name="Sierra R."/>
            <person name="Euteneuer U."/>
            <person name="Pillet L."/>
            <person name="Moustafa A."/>
            <person name="Platzer M."/>
            <person name="Groth M."/>
            <person name="Szafranski K."/>
            <person name="Schliwa M."/>
        </authorList>
    </citation>
    <scope>NUCLEOTIDE SEQUENCE [LARGE SCALE GENOMIC DNA]</scope>
</reference>
<name>X6NY75_RETFI</name>
<organism evidence="1 2">
    <name type="scientific">Reticulomyxa filosa</name>
    <dbReference type="NCBI Taxonomy" id="46433"/>
    <lineage>
        <taxon>Eukaryota</taxon>
        <taxon>Sar</taxon>
        <taxon>Rhizaria</taxon>
        <taxon>Retaria</taxon>
        <taxon>Foraminifera</taxon>
        <taxon>Monothalamids</taxon>
        <taxon>Reticulomyxidae</taxon>
        <taxon>Reticulomyxa</taxon>
    </lineage>
</organism>
<dbReference type="AlphaFoldDB" id="X6NY75"/>
<protein>
    <submittedName>
        <fullName evidence="1">Uncharacterized protein</fullName>
    </submittedName>
</protein>
<proteinExistence type="predicted"/>
<evidence type="ECO:0000313" key="2">
    <source>
        <dbReference type="Proteomes" id="UP000023152"/>
    </source>
</evidence>
<sequence>MCKRYLVEQLKVNRNHKIEFGRWCCNREQNEYPFELQLFEINEKEKGNTFLKFASWCDLSDKSCPFLDYSKLLYVDFSANAVDILKSLQTMTIIAVLGICHSLRLQMNDYLDTDRLSIRYLPS</sequence>
<keyword evidence="2" id="KW-1185">Reference proteome</keyword>